<feature type="compositionally biased region" description="Low complexity" evidence="3">
    <location>
        <begin position="742"/>
        <end position="761"/>
    </location>
</feature>
<reference evidence="5" key="1">
    <citation type="submission" date="2021-06" db="EMBL/GenBank/DDBJ databases">
        <authorList>
            <person name="Hodson N. C."/>
            <person name="Mongue J. A."/>
            <person name="Jaron S. K."/>
        </authorList>
    </citation>
    <scope>NUCLEOTIDE SEQUENCE</scope>
</reference>
<dbReference type="AlphaFoldDB" id="A0A8J2LTT6"/>
<keyword evidence="4" id="KW-0812">Transmembrane</keyword>
<feature type="region of interest" description="Disordered" evidence="3">
    <location>
        <begin position="1"/>
        <end position="60"/>
    </location>
</feature>
<evidence type="ECO:0000256" key="1">
    <source>
        <dbReference type="PIRSR" id="PIRSR600175-1"/>
    </source>
</evidence>
<comment type="caution">
    <text evidence="5">The sequence shown here is derived from an EMBL/GenBank/DDBJ whole genome shotgun (WGS) entry which is preliminary data.</text>
</comment>
<feature type="transmembrane region" description="Helical" evidence="4">
    <location>
        <begin position="462"/>
        <end position="487"/>
    </location>
</feature>
<dbReference type="GO" id="GO:0035725">
    <property type="term" value="P:sodium ion transmembrane transport"/>
    <property type="evidence" value="ECO:0007669"/>
    <property type="project" value="TreeGrafter"/>
</dbReference>
<feature type="transmembrane region" description="Helical" evidence="4">
    <location>
        <begin position="296"/>
        <end position="313"/>
    </location>
</feature>
<dbReference type="GO" id="GO:0005886">
    <property type="term" value="C:plasma membrane"/>
    <property type="evidence" value="ECO:0007669"/>
    <property type="project" value="TreeGrafter"/>
</dbReference>
<feature type="transmembrane region" description="Helical" evidence="4">
    <location>
        <begin position="320"/>
        <end position="340"/>
    </location>
</feature>
<feature type="transmembrane region" description="Helical" evidence="4">
    <location>
        <begin position="152"/>
        <end position="176"/>
    </location>
</feature>
<feature type="transmembrane region" description="Helical" evidence="4">
    <location>
        <begin position="542"/>
        <end position="562"/>
    </location>
</feature>
<feature type="transmembrane region" description="Helical" evidence="4">
    <location>
        <begin position="508"/>
        <end position="530"/>
    </location>
</feature>
<feature type="compositionally biased region" description="Polar residues" evidence="3">
    <location>
        <begin position="79"/>
        <end position="97"/>
    </location>
</feature>
<name>A0A8J2LTT6_9HEXA</name>
<feature type="transmembrane region" description="Helical" evidence="4">
    <location>
        <begin position="583"/>
        <end position="605"/>
    </location>
</feature>
<evidence type="ECO:0000256" key="3">
    <source>
        <dbReference type="SAM" id="MobiDB-lite"/>
    </source>
</evidence>
<feature type="binding site" evidence="1">
    <location>
        <position position="133"/>
    </location>
    <ligand>
        <name>Na(+)</name>
        <dbReference type="ChEBI" id="CHEBI:29101"/>
        <label>1</label>
    </ligand>
</feature>
<feature type="binding site" evidence="1">
    <location>
        <position position="474"/>
    </location>
    <ligand>
        <name>Na(+)</name>
        <dbReference type="ChEBI" id="CHEBI:29101"/>
        <label>1</label>
    </ligand>
</feature>
<feature type="compositionally biased region" description="Basic and acidic residues" evidence="3">
    <location>
        <begin position="33"/>
        <end position="60"/>
    </location>
</feature>
<feature type="compositionally biased region" description="Low complexity" evidence="3">
    <location>
        <begin position="774"/>
        <end position="792"/>
    </location>
</feature>
<feature type="binding site" evidence="1">
    <location>
        <position position="138"/>
    </location>
    <ligand>
        <name>Na(+)</name>
        <dbReference type="ChEBI" id="CHEBI:29101"/>
        <label>1</label>
    </ligand>
</feature>
<keyword evidence="1" id="KW-0479">Metal-binding</keyword>
<dbReference type="PROSITE" id="PS50267">
    <property type="entry name" value="NA_NEUROTRAN_SYMP_3"/>
    <property type="match status" value="1"/>
</dbReference>
<dbReference type="Pfam" id="PF00209">
    <property type="entry name" value="SNF"/>
    <property type="match status" value="1"/>
</dbReference>
<feature type="binding site" evidence="1">
    <location>
        <position position="377"/>
    </location>
    <ligand>
        <name>Na(+)</name>
        <dbReference type="ChEBI" id="CHEBI:29101"/>
        <label>1</label>
    </ligand>
</feature>
<feature type="transmembrane region" description="Helical" evidence="4">
    <location>
        <begin position="197"/>
        <end position="224"/>
    </location>
</feature>
<dbReference type="OrthoDB" id="6581954at2759"/>
<keyword evidence="4" id="KW-1133">Transmembrane helix</keyword>
<evidence type="ECO:0000256" key="2">
    <source>
        <dbReference type="PIRSR" id="PIRSR600175-2"/>
    </source>
</evidence>
<feature type="binding site" evidence="1">
    <location>
        <position position="131"/>
    </location>
    <ligand>
        <name>Na(+)</name>
        <dbReference type="ChEBI" id="CHEBI:29101"/>
        <label>1</label>
    </ligand>
</feature>
<keyword evidence="1" id="KW-0915">Sodium</keyword>
<keyword evidence="4" id="KW-0472">Membrane</keyword>
<sequence>MPWFGGKKVKPDDEESPGRTGNHGNDAFPPAPKEPRKYSGKESVESKEQTPKEDVKKDQAVEAVDQAFVSSVGVDTSGNLSETKANTPVQSGQSTTELDPKLIGPDPRDIYYDEERPVWDTRFDFLISMIGFALDVSNVWRFPWLCFKHRGLIFLLPYIVVLVLCVFPIFYLELIIGQYVRKGVIGIWRICPIFKGVGYATLLITYSVVYTYTIVLTWTVHYAIECWSDPIPWTTCNNDWNTRNCIEMNQDVEQTQRTGSLSGYEYFHYETLQRYIPRTNVSYSMLNIGDPVDKNYIYLTVVYLLLIIFLIRGMKHTVKVMWYSTGVTVVILTILLFRGVTLPGSSKGLKYLFNASSFTKLGDVEMWIDAASQVLYSTGLGFGVHLTFASLNRFHHYILRDCIIVITANVLASCVSVIAVFGFIGGHAFFLRTEITETTFKGVDTIFDFFPDAMARLPANKFFIFSFFVMIFMLSFSNVLAAFQVVIMGIKDELRNDKNTTAGCKKCVLTAVLVAVAYGLGLVSLTQGGYDIFTLIDDNTATSALLLCVLLHLVGVSWFFGLDNVCKAVYAMYGSVPNIFLRICWKFASPIILLSLIVGDVLYSLERAEAEPMTQRVLRVALGAVLTWFPILVVFLVLFLVVVSVKGPAKCLCLISPDVEHEAIRKVGKGRRSSIKHWKFIGTRQEIAQIIRESKGPTVGVTTSKATWRGVKPKEVGPQQSKEEQGTSAEKYQPGLKKRPTKTNTSRGSGGTTNRTTKSGNVQYQSGKKKSAGTKSVLKTLSTLSSDESVSSINYSKIIPKT</sequence>
<gene>
    <name evidence="5" type="ORF">AFUS01_LOCUS38381</name>
</gene>
<dbReference type="GO" id="GO:0006865">
    <property type="term" value="P:amino acid transport"/>
    <property type="evidence" value="ECO:0007669"/>
    <property type="project" value="TreeGrafter"/>
</dbReference>
<evidence type="ECO:0000313" key="6">
    <source>
        <dbReference type="Proteomes" id="UP000708208"/>
    </source>
</evidence>
<feature type="disulfide bond" evidence="2">
    <location>
        <begin position="236"/>
        <end position="245"/>
    </location>
</feature>
<keyword evidence="2" id="KW-1015">Disulfide bond</keyword>
<dbReference type="PANTHER" id="PTHR11616:SF38">
    <property type="entry name" value="SODIUM-DEPENDENT DOPAMINE TRANSPORTER"/>
    <property type="match status" value="1"/>
</dbReference>
<evidence type="ECO:0000313" key="5">
    <source>
        <dbReference type="EMBL" id="CAG7828454.1"/>
    </source>
</evidence>
<feature type="transmembrane region" description="Helical" evidence="4">
    <location>
        <begin position="374"/>
        <end position="391"/>
    </location>
</feature>
<dbReference type="InterPro" id="IPR000175">
    <property type="entry name" value="Na/ntran_symport"/>
</dbReference>
<feature type="binding site" evidence="1">
    <location>
        <position position="409"/>
    </location>
    <ligand>
        <name>Na(+)</name>
        <dbReference type="ChEBI" id="CHEBI:29101"/>
        <label>1</label>
    </ligand>
</feature>
<feature type="transmembrane region" description="Helical" evidence="4">
    <location>
        <begin position="403"/>
        <end position="424"/>
    </location>
</feature>
<feature type="region of interest" description="Disordered" evidence="3">
    <location>
        <begin position="79"/>
        <end position="99"/>
    </location>
</feature>
<proteinExistence type="predicted"/>
<protein>
    <submittedName>
        <fullName evidence="5">Uncharacterized protein</fullName>
    </submittedName>
</protein>
<keyword evidence="6" id="KW-1185">Reference proteome</keyword>
<evidence type="ECO:0000256" key="4">
    <source>
        <dbReference type="SAM" id="Phobius"/>
    </source>
</evidence>
<dbReference type="Proteomes" id="UP000708208">
    <property type="component" value="Unassembled WGS sequence"/>
</dbReference>
<accession>A0A8J2LTT6</accession>
<feature type="region of interest" description="Disordered" evidence="3">
    <location>
        <begin position="698"/>
        <end position="802"/>
    </location>
</feature>
<organism evidence="5 6">
    <name type="scientific">Allacma fusca</name>
    <dbReference type="NCBI Taxonomy" id="39272"/>
    <lineage>
        <taxon>Eukaryota</taxon>
        <taxon>Metazoa</taxon>
        <taxon>Ecdysozoa</taxon>
        <taxon>Arthropoda</taxon>
        <taxon>Hexapoda</taxon>
        <taxon>Collembola</taxon>
        <taxon>Symphypleona</taxon>
        <taxon>Sminthuridae</taxon>
        <taxon>Allacma</taxon>
    </lineage>
</organism>
<dbReference type="PANTHER" id="PTHR11616">
    <property type="entry name" value="SODIUM/CHLORIDE DEPENDENT TRANSPORTER"/>
    <property type="match status" value="1"/>
</dbReference>
<dbReference type="EMBL" id="CAJVCH010547626">
    <property type="protein sequence ID" value="CAG7828454.1"/>
    <property type="molecule type" value="Genomic_DNA"/>
</dbReference>
<dbReference type="GO" id="GO:0046872">
    <property type="term" value="F:metal ion binding"/>
    <property type="evidence" value="ECO:0007669"/>
    <property type="project" value="UniProtKB-KW"/>
</dbReference>
<feature type="transmembrane region" description="Helical" evidence="4">
    <location>
        <begin position="617"/>
        <end position="642"/>
    </location>
</feature>